<evidence type="ECO:0000313" key="3">
    <source>
        <dbReference type="EMBL" id="KAK7204928.1"/>
    </source>
</evidence>
<organism evidence="3 4">
    <name type="scientific">Myxozyma melibiosi</name>
    <dbReference type="NCBI Taxonomy" id="54550"/>
    <lineage>
        <taxon>Eukaryota</taxon>
        <taxon>Fungi</taxon>
        <taxon>Dikarya</taxon>
        <taxon>Ascomycota</taxon>
        <taxon>Saccharomycotina</taxon>
        <taxon>Lipomycetes</taxon>
        <taxon>Lipomycetales</taxon>
        <taxon>Lipomycetaceae</taxon>
        <taxon>Myxozyma</taxon>
    </lineage>
</organism>
<keyword evidence="2" id="KW-1133">Transmembrane helix</keyword>
<feature type="compositionally biased region" description="Polar residues" evidence="1">
    <location>
        <begin position="87"/>
        <end position="96"/>
    </location>
</feature>
<accession>A0ABR1F744</accession>
<sequence>MKRRSNANEKCVEKSENTPLRSVKRKSNSVLAAIRNSCCFKSSSSSTPAPPVLQPVGSVNNIQNLPNSETSQDARQSGTYDERVIQDENSSQSTSSPRRRHDNRSYKKPRFCFSVPSPGPVFYIIVSCIGLVAVMIPVRLWYAVAALGNGCLWGLNKIKYFLVCFILCSVVCLIEPF</sequence>
<evidence type="ECO:0000256" key="2">
    <source>
        <dbReference type="SAM" id="Phobius"/>
    </source>
</evidence>
<keyword evidence="2" id="KW-0472">Membrane</keyword>
<name>A0ABR1F744_9ASCO</name>
<dbReference type="EMBL" id="JBBJBU010000006">
    <property type="protein sequence ID" value="KAK7204928.1"/>
    <property type="molecule type" value="Genomic_DNA"/>
</dbReference>
<reference evidence="3 4" key="1">
    <citation type="submission" date="2024-03" db="EMBL/GenBank/DDBJ databases">
        <title>Genome-scale model development and genomic sequencing of the oleaginous clade Lipomyces.</title>
        <authorList>
            <consortium name="Lawrence Berkeley National Laboratory"/>
            <person name="Czajka J.J."/>
            <person name="Han Y."/>
            <person name="Kim J."/>
            <person name="Mondo S.J."/>
            <person name="Hofstad B.A."/>
            <person name="Robles A."/>
            <person name="Haridas S."/>
            <person name="Riley R."/>
            <person name="LaButti K."/>
            <person name="Pangilinan J."/>
            <person name="Andreopoulos W."/>
            <person name="Lipzen A."/>
            <person name="Yan J."/>
            <person name="Wang M."/>
            <person name="Ng V."/>
            <person name="Grigoriev I.V."/>
            <person name="Spatafora J.W."/>
            <person name="Magnuson J.K."/>
            <person name="Baker S.E."/>
            <person name="Pomraning K.R."/>
        </authorList>
    </citation>
    <scope>NUCLEOTIDE SEQUENCE [LARGE SCALE GENOMIC DNA]</scope>
    <source>
        <strain evidence="3 4">Phaff 52-87</strain>
    </source>
</reference>
<keyword evidence="4" id="KW-1185">Reference proteome</keyword>
<feature type="transmembrane region" description="Helical" evidence="2">
    <location>
        <begin position="158"/>
        <end position="174"/>
    </location>
</feature>
<feature type="region of interest" description="Disordered" evidence="1">
    <location>
        <begin position="41"/>
        <end position="104"/>
    </location>
</feature>
<feature type="region of interest" description="Disordered" evidence="1">
    <location>
        <begin position="1"/>
        <end position="27"/>
    </location>
</feature>
<feature type="compositionally biased region" description="Basic and acidic residues" evidence="1">
    <location>
        <begin position="1"/>
        <end position="16"/>
    </location>
</feature>
<feature type="compositionally biased region" description="Polar residues" evidence="1">
    <location>
        <begin position="57"/>
        <end position="79"/>
    </location>
</feature>
<feature type="transmembrane region" description="Helical" evidence="2">
    <location>
        <begin position="120"/>
        <end position="138"/>
    </location>
</feature>
<keyword evidence="2" id="KW-0812">Transmembrane</keyword>
<proteinExistence type="predicted"/>
<evidence type="ECO:0000256" key="1">
    <source>
        <dbReference type="SAM" id="MobiDB-lite"/>
    </source>
</evidence>
<gene>
    <name evidence="3" type="ORF">BZA70DRAFT_278698</name>
</gene>
<comment type="caution">
    <text evidence="3">The sequence shown here is derived from an EMBL/GenBank/DDBJ whole genome shotgun (WGS) entry which is preliminary data.</text>
</comment>
<dbReference type="RefSeq" id="XP_064767961.1">
    <property type="nucleotide sequence ID" value="XM_064912633.1"/>
</dbReference>
<evidence type="ECO:0000313" key="4">
    <source>
        <dbReference type="Proteomes" id="UP001498771"/>
    </source>
</evidence>
<protein>
    <submittedName>
        <fullName evidence="3">Uncharacterized protein</fullName>
    </submittedName>
</protein>
<dbReference type="Proteomes" id="UP001498771">
    <property type="component" value="Unassembled WGS sequence"/>
</dbReference>
<dbReference type="GeneID" id="90038145"/>